<evidence type="ECO:0000313" key="1">
    <source>
        <dbReference type="EMBL" id="WDE08649.1"/>
    </source>
</evidence>
<proteinExistence type="predicted"/>
<dbReference type="KEGG" id="tvd:SG34_032550"/>
<dbReference type="EMBL" id="CP059734">
    <property type="protein sequence ID" value="WDE08649.1"/>
    <property type="molecule type" value="Genomic_DNA"/>
</dbReference>
<sequence length="174" mass="19912">MLIGNSSGVQQPGLKVVNALELKEALATPWLLKESDRGASVKIIRNSRYYLHGVIRFLDNHAARSDKAVPVSLAFKLVAARRYGKGDWIITHFVINIAPKNMRKNYALPFLIATLRWLSARGYAAVRFPVFSRRRCQNFTEMLLHTGFQFKVLNRYLFQTIKVELQPLNSIHDT</sequence>
<protein>
    <submittedName>
        <fullName evidence="1">Uncharacterized protein</fullName>
    </submittedName>
</protein>
<name>A0AAE9Z9L6_9GAMM</name>
<evidence type="ECO:0000313" key="2">
    <source>
        <dbReference type="Proteomes" id="UP000032352"/>
    </source>
</evidence>
<gene>
    <name evidence="1" type="ORF">SG34_032550</name>
</gene>
<keyword evidence="2" id="KW-1185">Reference proteome</keyword>
<reference evidence="1 2" key="1">
    <citation type="journal article" date="2015" name="Genome Announc.">
        <title>Draft Genome Sequences of Marine Isolates of Thalassomonas viridans and Thalassomonas actiniarum.</title>
        <authorList>
            <person name="Olonade I."/>
            <person name="van Zyl L.J."/>
            <person name="Trindade M."/>
        </authorList>
    </citation>
    <scope>NUCLEOTIDE SEQUENCE [LARGE SCALE GENOMIC DNA]</scope>
    <source>
        <strain evidence="1 2">XOM25</strain>
    </source>
</reference>
<organism evidence="1 2">
    <name type="scientific">Thalassomonas viridans</name>
    <dbReference type="NCBI Taxonomy" id="137584"/>
    <lineage>
        <taxon>Bacteria</taxon>
        <taxon>Pseudomonadati</taxon>
        <taxon>Pseudomonadota</taxon>
        <taxon>Gammaproteobacteria</taxon>
        <taxon>Alteromonadales</taxon>
        <taxon>Colwelliaceae</taxon>
        <taxon>Thalassomonas</taxon>
    </lineage>
</organism>
<dbReference type="AlphaFoldDB" id="A0AAE9Z9L6"/>
<accession>A0AAE9Z9L6</accession>
<reference evidence="1 2" key="2">
    <citation type="journal article" date="2022" name="Mar. Drugs">
        <title>Bioassay-Guided Fractionation Leads to the Detection of Cholic Acid Generated by the Rare Thalassomonas sp.</title>
        <authorList>
            <person name="Pheiffer F."/>
            <person name="Schneider Y.K."/>
            <person name="Hansen E.H."/>
            <person name="Andersen J.H."/>
            <person name="Isaksson J."/>
            <person name="Busche T."/>
            <person name="R C."/>
            <person name="Kalinowski J."/>
            <person name="Zyl L.V."/>
            <person name="Trindade M."/>
        </authorList>
    </citation>
    <scope>NUCLEOTIDE SEQUENCE [LARGE SCALE GENOMIC DNA]</scope>
    <source>
        <strain evidence="1 2">XOM25</strain>
    </source>
</reference>
<dbReference type="RefSeq" id="WP_044840614.1">
    <property type="nucleotide sequence ID" value="NZ_CP059734.1"/>
</dbReference>
<dbReference type="Proteomes" id="UP000032352">
    <property type="component" value="Chromosome pTvir"/>
</dbReference>